<dbReference type="GO" id="GO:0009450">
    <property type="term" value="P:gamma-aminobutyric acid catabolic process"/>
    <property type="evidence" value="ECO:0007669"/>
    <property type="project" value="TreeGrafter"/>
</dbReference>
<gene>
    <name evidence="10" type="ORF">M0812_25318</name>
</gene>
<keyword evidence="4 10" id="KW-0032">Aminotransferase</keyword>
<dbReference type="SUPFAM" id="SSF53383">
    <property type="entry name" value="PLP-dependent transferases"/>
    <property type="match status" value="1"/>
</dbReference>
<dbReference type="InterPro" id="IPR005814">
    <property type="entry name" value="Aminotrans_3"/>
</dbReference>
<dbReference type="InterPro" id="IPR015422">
    <property type="entry name" value="PyrdxlP-dep_Trfase_small"/>
</dbReference>
<dbReference type="GO" id="GO:0030170">
    <property type="term" value="F:pyridoxal phosphate binding"/>
    <property type="evidence" value="ECO:0007669"/>
    <property type="project" value="InterPro"/>
</dbReference>
<evidence type="ECO:0000256" key="4">
    <source>
        <dbReference type="ARBA" id="ARBA00022576"/>
    </source>
</evidence>
<comment type="cofactor">
    <cofactor evidence="1">
        <name>pyridoxal 5'-phosphate</name>
        <dbReference type="ChEBI" id="CHEBI:597326"/>
    </cofactor>
</comment>
<reference evidence="10" key="1">
    <citation type="submission" date="2022-08" db="EMBL/GenBank/DDBJ databases">
        <title>Novel sulphate-reducing endosymbionts in the free-living metamonad Anaeramoeba.</title>
        <authorList>
            <person name="Jerlstrom-Hultqvist J."/>
            <person name="Cepicka I."/>
            <person name="Gallot-Lavallee L."/>
            <person name="Salas-Leiva D."/>
            <person name="Curtis B.A."/>
            <person name="Zahonova K."/>
            <person name="Pipaliya S."/>
            <person name="Dacks J."/>
            <person name="Roger A.J."/>
        </authorList>
    </citation>
    <scope>NUCLEOTIDE SEQUENCE</scope>
    <source>
        <strain evidence="10">Busselton2</strain>
    </source>
</reference>
<dbReference type="InterPro" id="IPR015421">
    <property type="entry name" value="PyrdxlP-dep_Trfase_major"/>
</dbReference>
<comment type="caution">
    <text evidence="10">The sequence shown here is derived from an EMBL/GenBank/DDBJ whole genome shotgun (WGS) entry which is preliminary data.</text>
</comment>
<evidence type="ECO:0000313" key="11">
    <source>
        <dbReference type="Proteomes" id="UP001146793"/>
    </source>
</evidence>
<dbReference type="Gene3D" id="3.40.640.10">
    <property type="entry name" value="Type I PLP-dependent aspartate aminotransferase-like (Major domain)"/>
    <property type="match status" value="1"/>
</dbReference>
<proteinExistence type="inferred from homology"/>
<dbReference type="InterPro" id="IPR015424">
    <property type="entry name" value="PyrdxlP-dep_Trfase"/>
</dbReference>
<accession>A0AAV7YI28</accession>
<evidence type="ECO:0000256" key="8">
    <source>
        <dbReference type="ARBA" id="ARBA00050040"/>
    </source>
</evidence>
<evidence type="ECO:0000256" key="9">
    <source>
        <dbReference type="RuleBase" id="RU003560"/>
    </source>
</evidence>
<keyword evidence="6 9" id="KW-0663">Pyridoxal phosphate</keyword>
<dbReference type="PANTHER" id="PTHR43206:SF2">
    <property type="entry name" value="4-AMINOBUTYRATE AMINOTRANSFERASE GABT"/>
    <property type="match status" value="1"/>
</dbReference>
<dbReference type="GO" id="GO:0045484">
    <property type="term" value="F:L-lysine 6-transaminase activity"/>
    <property type="evidence" value="ECO:0007669"/>
    <property type="project" value="UniProtKB-EC"/>
</dbReference>
<evidence type="ECO:0000256" key="6">
    <source>
        <dbReference type="ARBA" id="ARBA00022898"/>
    </source>
</evidence>
<evidence type="ECO:0000256" key="5">
    <source>
        <dbReference type="ARBA" id="ARBA00022679"/>
    </source>
</evidence>
<keyword evidence="5" id="KW-0808">Transferase</keyword>
<dbReference type="Proteomes" id="UP001146793">
    <property type="component" value="Unassembled WGS sequence"/>
</dbReference>
<sequence>MQKLFGSIQKSNLLKTIGTVSSQQVSRSLSRGLTKKEVEKINPKNALDVIRRVMLVDGYNFVVDMDKSYNLNLVDMQSKKGYLDFFSYFASSATGSNHPKLANKEFKEYIGDKAISKISNSDFYTLEMSKFVATFERVLMPKEFTKTFFIAGGALAVENALKAAFDWKVRKNIKAGNGEVGTQCIHFKQAFHGRTGYTMSLTNTSPVKVKYFPKFDWPRITNPKCTYPLEGKNLEKVIELENQAIKEIQEAIDNNPHDIACLIIEPIQGEGGDNHFRPEFMKALRKITEENEILFICDEVQAGVGITGKMWAYEHHGIVPDMVCFGKKTHVCGVMVTDKLLEVEDNVFEFSSRINSTFGGNYVDMIRAQRILEIIEEENLVEQSRVVGDYLMKKLKEIESLFPQYVKNVRGKGLMCAFDLVNPEIRDKLRNGCYERNMIILPCGDVSLRFRPPLTCKEIHVDEAFEIIVDTLKNL</sequence>
<dbReference type="PIRSF" id="PIRSF000521">
    <property type="entry name" value="Transaminase_4ab_Lys_Orn"/>
    <property type="match status" value="1"/>
</dbReference>
<evidence type="ECO:0000313" key="10">
    <source>
        <dbReference type="EMBL" id="KAJ3427690.1"/>
    </source>
</evidence>
<evidence type="ECO:0000256" key="7">
    <source>
        <dbReference type="ARBA" id="ARBA00030921"/>
    </source>
</evidence>
<dbReference type="AlphaFoldDB" id="A0AAV7YI28"/>
<comment type="similarity">
    <text evidence="2 9">Belongs to the class-III pyridoxal-phosphate-dependent aminotransferase family.</text>
</comment>
<organism evidence="10 11">
    <name type="scientific">Anaeramoeba flamelloides</name>
    <dbReference type="NCBI Taxonomy" id="1746091"/>
    <lineage>
        <taxon>Eukaryota</taxon>
        <taxon>Metamonada</taxon>
        <taxon>Anaeramoebidae</taxon>
        <taxon>Anaeramoeba</taxon>
    </lineage>
</organism>
<dbReference type="PANTHER" id="PTHR43206">
    <property type="entry name" value="AMINOTRANSFERASE"/>
    <property type="match status" value="1"/>
</dbReference>
<dbReference type="EMBL" id="JANTQA010000060">
    <property type="protein sequence ID" value="KAJ3427690.1"/>
    <property type="molecule type" value="Genomic_DNA"/>
</dbReference>
<evidence type="ECO:0000256" key="2">
    <source>
        <dbReference type="ARBA" id="ARBA00008954"/>
    </source>
</evidence>
<name>A0AAV7YI28_9EUKA</name>
<protein>
    <recommendedName>
        <fullName evidence="8">L-lysine-epsilon aminotransferase</fullName>
        <ecNumber evidence="3">2.6.1.36</ecNumber>
    </recommendedName>
    <alternativeName>
        <fullName evidence="7">Lysine 6-aminotransferase</fullName>
    </alternativeName>
</protein>
<dbReference type="NCBIfam" id="TIGR03251">
    <property type="entry name" value="LAT_fam"/>
    <property type="match status" value="1"/>
</dbReference>
<dbReference type="GO" id="GO:0017000">
    <property type="term" value="P:antibiotic biosynthetic process"/>
    <property type="evidence" value="ECO:0007669"/>
    <property type="project" value="InterPro"/>
</dbReference>
<dbReference type="Pfam" id="PF00202">
    <property type="entry name" value="Aminotran_3"/>
    <property type="match status" value="1"/>
</dbReference>
<dbReference type="Gene3D" id="3.90.1150.10">
    <property type="entry name" value="Aspartate Aminotransferase, domain 1"/>
    <property type="match status" value="1"/>
</dbReference>
<evidence type="ECO:0000256" key="1">
    <source>
        <dbReference type="ARBA" id="ARBA00001933"/>
    </source>
</evidence>
<dbReference type="CDD" id="cd00610">
    <property type="entry name" value="OAT_like"/>
    <property type="match status" value="1"/>
</dbReference>
<dbReference type="InterPro" id="IPR017657">
    <property type="entry name" value="L-lysine_6-transaminase"/>
</dbReference>
<dbReference type="EC" id="2.6.1.36" evidence="3"/>
<evidence type="ECO:0000256" key="3">
    <source>
        <dbReference type="ARBA" id="ARBA00013071"/>
    </source>
</evidence>